<dbReference type="EMBL" id="UYRR01022867">
    <property type="protein sequence ID" value="VDK31928.1"/>
    <property type="molecule type" value="Genomic_DNA"/>
</dbReference>
<reference evidence="1 3" key="1">
    <citation type="submission" date="2018-11" db="EMBL/GenBank/DDBJ databases">
        <authorList>
            <consortium name="Pathogen Informatics"/>
        </authorList>
    </citation>
    <scope>NUCLEOTIDE SEQUENCE [LARGE SCALE GENOMIC DNA]</scope>
</reference>
<dbReference type="AlphaFoldDB" id="A0A3P6QNV4"/>
<dbReference type="EMBL" id="UYRR01022905">
    <property type="protein sequence ID" value="VDK31977.1"/>
    <property type="molecule type" value="Genomic_DNA"/>
</dbReference>
<keyword evidence="3" id="KW-1185">Reference proteome</keyword>
<evidence type="ECO:0000313" key="3">
    <source>
        <dbReference type="Proteomes" id="UP000267096"/>
    </source>
</evidence>
<dbReference type="Proteomes" id="UP000267096">
    <property type="component" value="Unassembled WGS sequence"/>
</dbReference>
<name>A0A3P6QNV4_ANISI</name>
<sequence length="42" mass="5178">MKTPEQLQNEYLIVEKRRMLIEQKYHKKQTVFTKLIVMWVVG</sequence>
<gene>
    <name evidence="1" type="ORF">ASIM_LOCUS8436</name>
    <name evidence="2" type="ORF">ASIM_LOCUS8442</name>
</gene>
<organism evidence="1 3">
    <name type="scientific">Anisakis simplex</name>
    <name type="common">Herring worm</name>
    <dbReference type="NCBI Taxonomy" id="6269"/>
    <lineage>
        <taxon>Eukaryota</taxon>
        <taxon>Metazoa</taxon>
        <taxon>Ecdysozoa</taxon>
        <taxon>Nematoda</taxon>
        <taxon>Chromadorea</taxon>
        <taxon>Rhabditida</taxon>
        <taxon>Spirurina</taxon>
        <taxon>Ascaridomorpha</taxon>
        <taxon>Ascaridoidea</taxon>
        <taxon>Anisakidae</taxon>
        <taxon>Anisakis</taxon>
        <taxon>Anisakis simplex complex</taxon>
    </lineage>
</organism>
<evidence type="ECO:0000313" key="2">
    <source>
        <dbReference type="EMBL" id="VDK31977.1"/>
    </source>
</evidence>
<accession>A0A3P6QNV4</accession>
<evidence type="ECO:0000313" key="1">
    <source>
        <dbReference type="EMBL" id="VDK31928.1"/>
    </source>
</evidence>
<proteinExistence type="predicted"/>
<protein>
    <submittedName>
        <fullName evidence="1">Uncharacterized protein</fullName>
    </submittedName>
</protein>